<dbReference type="Pfam" id="PF00441">
    <property type="entry name" value="Acyl-CoA_dh_1"/>
    <property type="match status" value="1"/>
</dbReference>
<dbReference type="InterPro" id="IPR013786">
    <property type="entry name" value="AcylCoA_DH/ox_N"/>
</dbReference>
<evidence type="ECO:0000313" key="31">
    <source>
        <dbReference type="EMBL" id="KAK5171112.1"/>
    </source>
</evidence>
<feature type="domain" description="Acyl-CoA dehydrogenase/oxidase C-terminal" evidence="28">
    <location>
        <begin position="242"/>
        <end position="389"/>
    </location>
</feature>
<proteinExistence type="inferred from homology"/>
<sequence length="397" mass="43621">MPEDVEMEGLQPTPIFAFTEIEQAMKDSVEKFANDTILPKVREMDESEHMEASIVEQCFEQGLMGIEVPEKYGGAGMNFTAAIVGIEELARVDPSVSVMVDVHNTLCNIAIMKYGSEESKKKWLPKLATNTVASFCLSEPGSGSDAFALKTRAEKTADGYRINGSKMWITNALEANFYIVFANLNPEKGYKGITAFVIDGKNTKGFQISKKEKKLGIKASSTCVLTFDDVDVPRDALLGEEGQGYKYAIGLLNEGRIGIAAQMTGLALGAWENAARYAWNDRKQFGTLIGEFQGMQHQLAQAWTEIAAARALVYNAARKKEAGEDFVRDAAMAKLFASQVAGKVSGQAIEWMGGMGFVREGLAEKYWRDSKIGAIYEGTSNIQLQTIARLLQREYTT</sequence>
<comment type="caution">
    <text evidence="31">The sequence shown here is derived from an EMBL/GenBank/DDBJ whole genome shotgun (WGS) entry which is preliminary data.</text>
</comment>
<evidence type="ECO:0000256" key="20">
    <source>
        <dbReference type="ARBA" id="ARBA00048235"/>
    </source>
</evidence>
<evidence type="ECO:0000256" key="26">
    <source>
        <dbReference type="ARBA" id="ARBA00051903"/>
    </source>
</evidence>
<dbReference type="FunFam" id="1.10.540.10:FF:000012">
    <property type="entry name" value="Acyl-CoA dehydrogenase short/branched chain"/>
    <property type="match status" value="1"/>
</dbReference>
<gene>
    <name evidence="31" type="ORF">LTR77_004256</name>
</gene>
<evidence type="ECO:0000256" key="23">
    <source>
        <dbReference type="ARBA" id="ARBA00049096"/>
    </source>
</evidence>
<comment type="catalytic activity">
    <reaction evidence="22">
        <text>(2R)-2-methylbutanoyl-CoA + oxidized [electron-transfer flavoprotein] + H(+) = ethylacryloyl-CoA + reduced [electron-transfer flavoprotein]</text>
        <dbReference type="Rhea" id="RHEA:65296"/>
        <dbReference type="Rhea" id="RHEA-COMP:10685"/>
        <dbReference type="Rhea" id="RHEA-COMP:10686"/>
        <dbReference type="ChEBI" id="CHEBI:15378"/>
        <dbReference type="ChEBI" id="CHEBI:57692"/>
        <dbReference type="ChEBI" id="CHEBI:58307"/>
        <dbReference type="ChEBI" id="CHEBI:156439"/>
        <dbReference type="ChEBI" id="CHEBI:156440"/>
    </reaction>
    <physiologicalReaction direction="left-to-right" evidence="22">
        <dbReference type="Rhea" id="RHEA:65297"/>
    </physiologicalReaction>
</comment>
<dbReference type="Gene3D" id="1.20.140.10">
    <property type="entry name" value="Butyryl-CoA Dehydrogenase, subunit A, domain 3"/>
    <property type="match status" value="1"/>
</dbReference>
<evidence type="ECO:0000313" key="32">
    <source>
        <dbReference type="Proteomes" id="UP001337655"/>
    </source>
</evidence>
<dbReference type="Pfam" id="PF02771">
    <property type="entry name" value="Acyl-CoA_dh_N"/>
    <property type="match status" value="1"/>
</dbReference>
<evidence type="ECO:0000256" key="7">
    <source>
        <dbReference type="ARBA" id="ARBA00022630"/>
    </source>
</evidence>
<organism evidence="31 32">
    <name type="scientific">Saxophila tyrrhenica</name>
    <dbReference type="NCBI Taxonomy" id="1690608"/>
    <lineage>
        <taxon>Eukaryota</taxon>
        <taxon>Fungi</taxon>
        <taxon>Dikarya</taxon>
        <taxon>Ascomycota</taxon>
        <taxon>Pezizomycotina</taxon>
        <taxon>Dothideomycetes</taxon>
        <taxon>Dothideomycetidae</taxon>
        <taxon>Mycosphaerellales</taxon>
        <taxon>Extremaceae</taxon>
        <taxon>Saxophila</taxon>
    </lineage>
</organism>
<dbReference type="Gene3D" id="2.40.110.10">
    <property type="entry name" value="Butyryl-CoA Dehydrogenase, subunit A, domain 2"/>
    <property type="match status" value="1"/>
</dbReference>
<accession>A0AAV9PF68</accession>
<name>A0AAV9PF68_9PEZI</name>
<evidence type="ECO:0000256" key="13">
    <source>
        <dbReference type="ARBA" id="ARBA00023098"/>
    </source>
</evidence>
<dbReference type="PANTHER" id="PTHR43884">
    <property type="entry name" value="ACYL-COA DEHYDROGENASE"/>
    <property type="match status" value="1"/>
</dbReference>
<evidence type="ECO:0000256" key="22">
    <source>
        <dbReference type="ARBA" id="ARBA00048592"/>
    </source>
</evidence>
<comment type="catalytic activity">
    <reaction evidence="20">
        <text>2-methylbutanoyl-CoA + oxidized [electron-transfer flavoprotein] + H(+) = (2E)-2-methylbut-2-enoyl-CoA + reduced [electron-transfer flavoprotein]</text>
        <dbReference type="Rhea" id="RHEA:43780"/>
        <dbReference type="Rhea" id="RHEA-COMP:10685"/>
        <dbReference type="Rhea" id="RHEA-COMP:10686"/>
        <dbReference type="ChEBI" id="CHEBI:15378"/>
        <dbReference type="ChEBI" id="CHEBI:57336"/>
        <dbReference type="ChEBI" id="CHEBI:57337"/>
        <dbReference type="ChEBI" id="CHEBI:57692"/>
        <dbReference type="ChEBI" id="CHEBI:58307"/>
        <dbReference type="EC" id="1.3.8.5"/>
    </reaction>
    <physiologicalReaction direction="left-to-right" evidence="20">
        <dbReference type="Rhea" id="RHEA:43781"/>
    </physiologicalReaction>
</comment>
<comment type="subcellular location">
    <subcellularLocation>
        <location evidence="2">Mitochondrion matrix</location>
    </subcellularLocation>
</comment>
<keyword evidence="13" id="KW-0443">Lipid metabolism</keyword>
<dbReference type="SUPFAM" id="SSF56645">
    <property type="entry name" value="Acyl-CoA dehydrogenase NM domain-like"/>
    <property type="match status" value="1"/>
</dbReference>
<evidence type="ECO:0000256" key="19">
    <source>
        <dbReference type="ARBA" id="ARBA00042821"/>
    </source>
</evidence>
<evidence type="ECO:0000256" key="11">
    <source>
        <dbReference type="ARBA" id="ARBA00022990"/>
    </source>
</evidence>
<evidence type="ECO:0000256" key="14">
    <source>
        <dbReference type="ARBA" id="ARBA00023128"/>
    </source>
</evidence>
<feature type="domain" description="Acyl-CoA dehydrogenase/oxidase N-terminal" evidence="30">
    <location>
        <begin position="19"/>
        <end position="129"/>
    </location>
</feature>
<comment type="catalytic activity">
    <reaction evidence="24">
        <text>hexanoyl-CoA + oxidized [electron-transfer flavoprotein] + H(+) = (2E)-hexenoyl-CoA + reduced [electron-transfer flavoprotein]</text>
        <dbReference type="Rhea" id="RHEA:43464"/>
        <dbReference type="Rhea" id="RHEA-COMP:10685"/>
        <dbReference type="Rhea" id="RHEA-COMP:10686"/>
        <dbReference type="ChEBI" id="CHEBI:15378"/>
        <dbReference type="ChEBI" id="CHEBI:57692"/>
        <dbReference type="ChEBI" id="CHEBI:58307"/>
        <dbReference type="ChEBI" id="CHEBI:62077"/>
        <dbReference type="ChEBI" id="CHEBI:62620"/>
    </reaction>
    <physiologicalReaction direction="left-to-right" evidence="24">
        <dbReference type="Rhea" id="RHEA:43465"/>
    </physiologicalReaction>
</comment>
<dbReference type="Gene3D" id="1.10.540.10">
    <property type="entry name" value="Acyl-CoA dehydrogenase/oxidase, N-terminal domain"/>
    <property type="match status" value="1"/>
</dbReference>
<dbReference type="PIRSF" id="PIRSF016578">
    <property type="entry name" value="HsaA"/>
    <property type="match status" value="1"/>
</dbReference>
<keyword evidence="12 27" id="KW-0560">Oxidoreductase</keyword>
<evidence type="ECO:0000256" key="12">
    <source>
        <dbReference type="ARBA" id="ARBA00023002"/>
    </source>
</evidence>
<evidence type="ECO:0000259" key="29">
    <source>
        <dbReference type="Pfam" id="PF02770"/>
    </source>
</evidence>
<reference evidence="31 32" key="1">
    <citation type="submission" date="2023-08" db="EMBL/GenBank/DDBJ databases">
        <title>Black Yeasts Isolated from many extreme environments.</title>
        <authorList>
            <person name="Coleine C."/>
            <person name="Stajich J.E."/>
            <person name="Selbmann L."/>
        </authorList>
    </citation>
    <scope>NUCLEOTIDE SEQUENCE [LARGE SCALE GENOMIC DNA]</scope>
    <source>
        <strain evidence="31 32">CCFEE 5935</strain>
    </source>
</reference>
<evidence type="ECO:0000256" key="9">
    <source>
        <dbReference type="ARBA" id="ARBA00022832"/>
    </source>
</evidence>
<comment type="catalytic activity">
    <reaction evidence="26">
        <text>2-methylpropanoyl-CoA + oxidized [electron-transfer flavoprotein] + H(+) = 2-methylpropenoyl-CoA + reduced [electron-transfer flavoprotein]</text>
        <dbReference type="Rhea" id="RHEA:44180"/>
        <dbReference type="Rhea" id="RHEA-COMP:10685"/>
        <dbReference type="Rhea" id="RHEA-COMP:10686"/>
        <dbReference type="ChEBI" id="CHEBI:15378"/>
        <dbReference type="ChEBI" id="CHEBI:57338"/>
        <dbReference type="ChEBI" id="CHEBI:57692"/>
        <dbReference type="ChEBI" id="CHEBI:58307"/>
        <dbReference type="ChEBI" id="CHEBI:62500"/>
    </reaction>
    <physiologicalReaction direction="left-to-right" evidence="26">
        <dbReference type="Rhea" id="RHEA:44181"/>
    </physiologicalReaction>
</comment>
<dbReference type="InterPro" id="IPR037069">
    <property type="entry name" value="AcylCoA_DH/ox_N_sf"/>
</dbReference>
<dbReference type="AlphaFoldDB" id="A0AAV9PF68"/>
<dbReference type="InterPro" id="IPR046373">
    <property type="entry name" value="Acyl-CoA_Oxase/DH_mid-dom_sf"/>
</dbReference>
<comment type="catalytic activity">
    <reaction evidence="23">
        <text>butanoyl-CoA + oxidized [electron-transfer flavoprotein] + H(+) = (2E)-butenoyl-CoA + reduced [electron-transfer flavoprotein]</text>
        <dbReference type="Rhea" id="RHEA:24004"/>
        <dbReference type="Rhea" id="RHEA-COMP:10685"/>
        <dbReference type="Rhea" id="RHEA-COMP:10686"/>
        <dbReference type="ChEBI" id="CHEBI:15378"/>
        <dbReference type="ChEBI" id="CHEBI:57332"/>
        <dbReference type="ChEBI" id="CHEBI:57371"/>
        <dbReference type="ChEBI" id="CHEBI:57692"/>
        <dbReference type="ChEBI" id="CHEBI:58307"/>
    </reaction>
    <physiologicalReaction direction="left-to-right" evidence="23">
        <dbReference type="Rhea" id="RHEA:24005"/>
    </physiologicalReaction>
</comment>
<dbReference type="Pfam" id="PF02770">
    <property type="entry name" value="Acyl-CoA_dh_M"/>
    <property type="match status" value="1"/>
</dbReference>
<evidence type="ECO:0000256" key="3">
    <source>
        <dbReference type="ARBA" id="ARBA00005198"/>
    </source>
</evidence>
<comment type="similarity">
    <text evidence="4 27">Belongs to the acyl-CoA dehydrogenase family.</text>
</comment>
<keyword evidence="32" id="KW-1185">Reference proteome</keyword>
<keyword evidence="14" id="KW-0496">Mitochondrion</keyword>
<keyword evidence="11" id="KW-0007">Acetylation</keyword>
<keyword evidence="10" id="KW-0809">Transit peptide</keyword>
<evidence type="ECO:0000256" key="8">
    <source>
        <dbReference type="ARBA" id="ARBA00022827"/>
    </source>
</evidence>
<dbReference type="Proteomes" id="UP001337655">
    <property type="component" value="Unassembled WGS sequence"/>
</dbReference>
<keyword evidence="8 27" id="KW-0274">FAD</keyword>
<evidence type="ECO:0000256" key="2">
    <source>
        <dbReference type="ARBA" id="ARBA00004305"/>
    </source>
</evidence>
<keyword evidence="7 27" id="KW-0285">Flavoprotein</keyword>
<dbReference type="FunFam" id="1.20.140.10:FF:000002">
    <property type="entry name" value="Acyl-CoA dehydrogenase short/branched chain"/>
    <property type="match status" value="1"/>
</dbReference>
<dbReference type="CDD" id="cd01158">
    <property type="entry name" value="SCAD_SBCAD"/>
    <property type="match status" value="1"/>
</dbReference>
<dbReference type="GO" id="GO:0050660">
    <property type="term" value="F:flavin adenine dinucleotide binding"/>
    <property type="evidence" value="ECO:0007669"/>
    <property type="project" value="InterPro"/>
</dbReference>
<protein>
    <recommendedName>
        <fullName evidence="17">Short/branched chain specific acyl-CoA dehydrogenase, mitochondrial</fullName>
        <ecNumber evidence="16">1.3.8.5</ecNumber>
    </recommendedName>
    <alternativeName>
        <fullName evidence="19">2-methyl branched chain acyl-CoA dehydrogenase</fullName>
    </alternativeName>
    <alternativeName>
        <fullName evidence="18">2-methylbutyryl-coenzyme A dehydrogenase</fullName>
    </alternativeName>
</protein>
<dbReference type="PANTHER" id="PTHR43884:SF1">
    <property type="entry name" value="SHORT_BRANCHED CHAIN SPECIFIC ACYL-COA DEHYDROGENASE, MITOCHONDRIAL"/>
    <property type="match status" value="1"/>
</dbReference>
<dbReference type="GeneID" id="89925602"/>
<evidence type="ECO:0000256" key="10">
    <source>
        <dbReference type="ARBA" id="ARBA00022946"/>
    </source>
</evidence>
<dbReference type="SUPFAM" id="SSF47203">
    <property type="entry name" value="Acyl-CoA dehydrogenase C-terminal domain-like"/>
    <property type="match status" value="1"/>
</dbReference>
<dbReference type="InterPro" id="IPR009075">
    <property type="entry name" value="AcylCo_DH/oxidase_C"/>
</dbReference>
<dbReference type="InterPro" id="IPR006091">
    <property type="entry name" value="Acyl-CoA_Oxase/DH_mid-dom"/>
</dbReference>
<dbReference type="InterPro" id="IPR009100">
    <property type="entry name" value="AcylCoA_DH/oxidase_NM_dom_sf"/>
</dbReference>
<comment type="subunit">
    <text evidence="5">Homotetramer.</text>
</comment>
<dbReference type="GO" id="GO:0005759">
    <property type="term" value="C:mitochondrial matrix"/>
    <property type="evidence" value="ECO:0007669"/>
    <property type="project" value="UniProtKB-SubCell"/>
</dbReference>
<dbReference type="EMBL" id="JAVRRT010000006">
    <property type="protein sequence ID" value="KAK5171112.1"/>
    <property type="molecule type" value="Genomic_DNA"/>
</dbReference>
<evidence type="ECO:0000256" key="21">
    <source>
        <dbReference type="ARBA" id="ARBA00048307"/>
    </source>
</evidence>
<comment type="catalytic activity">
    <reaction evidence="21">
        <text>valproyl-CoA + oxidized [electron-transfer flavoprotein] + H(+) = (2E)-2-propylpent-2-enoyl-CoA + reduced [electron-transfer flavoprotein]</text>
        <dbReference type="Rhea" id="RHEA:65344"/>
        <dbReference type="Rhea" id="RHEA-COMP:10685"/>
        <dbReference type="Rhea" id="RHEA-COMP:10686"/>
        <dbReference type="ChEBI" id="CHEBI:15378"/>
        <dbReference type="ChEBI" id="CHEBI:57692"/>
        <dbReference type="ChEBI" id="CHEBI:58307"/>
        <dbReference type="ChEBI" id="CHEBI:156457"/>
        <dbReference type="ChEBI" id="CHEBI:156458"/>
    </reaction>
    <physiologicalReaction direction="left-to-right" evidence="21">
        <dbReference type="Rhea" id="RHEA:65345"/>
    </physiologicalReaction>
</comment>
<keyword evidence="9" id="KW-0276">Fatty acid metabolism</keyword>
<dbReference type="GO" id="GO:0046395">
    <property type="term" value="P:carboxylic acid catabolic process"/>
    <property type="evidence" value="ECO:0007669"/>
    <property type="project" value="UniProtKB-ARBA"/>
</dbReference>
<comment type="catalytic activity">
    <reaction evidence="25">
        <text>(2S)-2-methylbutanoyl-CoA + oxidized [electron-transfer flavoprotein] + H(+) = (2E)-2-methylbut-2-enoyl-CoA + reduced [electron-transfer flavoprotein]</text>
        <dbReference type="Rhea" id="RHEA:48256"/>
        <dbReference type="Rhea" id="RHEA-COMP:10685"/>
        <dbReference type="Rhea" id="RHEA-COMP:10686"/>
        <dbReference type="ChEBI" id="CHEBI:15378"/>
        <dbReference type="ChEBI" id="CHEBI:57337"/>
        <dbReference type="ChEBI" id="CHEBI:57692"/>
        <dbReference type="ChEBI" id="CHEBI:58307"/>
        <dbReference type="ChEBI" id="CHEBI:88166"/>
    </reaction>
    <physiologicalReaction direction="left-to-right" evidence="25">
        <dbReference type="Rhea" id="RHEA:48257"/>
    </physiologicalReaction>
</comment>
<evidence type="ECO:0000256" key="25">
    <source>
        <dbReference type="ARBA" id="ARBA00049552"/>
    </source>
</evidence>
<comment type="pathway">
    <text evidence="3">Lipid metabolism; mitochondrial fatty acid beta-oxidation.</text>
</comment>
<feature type="domain" description="Acyl-CoA oxidase/dehydrogenase middle" evidence="29">
    <location>
        <begin position="134"/>
        <end position="230"/>
    </location>
</feature>
<evidence type="ECO:0000259" key="30">
    <source>
        <dbReference type="Pfam" id="PF02771"/>
    </source>
</evidence>
<evidence type="ECO:0000256" key="1">
    <source>
        <dbReference type="ARBA" id="ARBA00001974"/>
    </source>
</evidence>
<evidence type="ECO:0000256" key="5">
    <source>
        <dbReference type="ARBA" id="ARBA00011881"/>
    </source>
</evidence>
<evidence type="ECO:0000256" key="27">
    <source>
        <dbReference type="RuleBase" id="RU362125"/>
    </source>
</evidence>
<evidence type="ECO:0000256" key="18">
    <source>
        <dbReference type="ARBA" id="ARBA00041537"/>
    </source>
</evidence>
<comment type="pathway">
    <text evidence="15">Amino-acid degradation; L-isoleucine degradation.</text>
</comment>
<dbReference type="FunFam" id="2.40.110.10:FF:000001">
    <property type="entry name" value="Acyl-CoA dehydrogenase, mitochondrial"/>
    <property type="match status" value="1"/>
</dbReference>
<evidence type="ECO:0000256" key="17">
    <source>
        <dbReference type="ARBA" id="ARBA00039850"/>
    </source>
</evidence>
<dbReference type="PROSITE" id="PS00072">
    <property type="entry name" value="ACYL_COA_DH_1"/>
    <property type="match status" value="1"/>
</dbReference>
<evidence type="ECO:0000256" key="6">
    <source>
        <dbReference type="ARBA" id="ARBA00022553"/>
    </source>
</evidence>
<dbReference type="GO" id="GO:0006631">
    <property type="term" value="P:fatty acid metabolic process"/>
    <property type="evidence" value="ECO:0007669"/>
    <property type="project" value="UniProtKB-KW"/>
</dbReference>
<dbReference type="EC" id="1.3.8.5" evidence="16"/>
<dbReference type="PROSITE" id="PS00073">
    <property type="entry name" value="ACYL_COA_DH_2"/>
    <property type="match status" value="1"/>
</dbReference>
<evidence type="ECO:0000256" key="24">
    <source>
        <dbReference type="ARBA" id="ARBA00049192"/>
    </source>
</evidence>
<evidence type="ECO:0000256" key="15">
    <source>
        <dbReference type="ARBA" id="ARBA00037895"/>
    </source>
</evidence>
<dbReference type="InterPro" id="IPR036250">
    <property type="entry name" value="AcylCo_DH-like_C"/>
</dbReference>
<dbReference type="GO" id="GO:0003853">
    <property type="term" value="F:short-chain 2-methyl fatty acyl-CoA dehydrogenase activity"/>
    <property type="evidence" value="ECO:0007669"/>
    <property type="project" value="UniProtKB-EC"/>
</dbReference>
<comment type="cofactor">
    <cofactor evidence="1 27">
        <name>FAD</name>
        <dbReference type="ChEBI" id="CHEBI:57692"/>
    </cofactor>
</comment>
<evidence type="ECO:0000256" key="16">
    <source>
        <dbReference type="ARBA" id="ARBA00039036"/>
    </source>
</evidence>
<dbReference type="RefSeq" id="XP_064660140.1">
    <property type="nucleotide sequence ID" value="XM_064801510.1"/>
</dbReference>
<evidence type="ECO:0000256" key="4">
    <source>
        <dbReference type="ARBA" id="ARBA00009347"/>
    </source>
</evidence>
<dbReference type="InterPro" id="IPR006089">
    <property type="entry name" value="Acyl-CoA_DH_CS"/>
</dbReference>
<evidence type="ECO:0000259" key="28">
    <source>
        <dbReference type="Pfam" id="PF00441"/>
    </source>
</evidence>
<keyword evidence="6" id="KW-0597">Phosphoprotein</keyword>